<feature type="compositionally biased region" description="Low complexity" evidence="1">
    <location>
        <begin position="245"/>
        <end position="258"/>
    </location>
</feature>
<dbReference type="Proteomes" id="UP000179275">
    <property type="component" value="Unassembled WGS sequence"/>
</dbReference>
<evidence type="ECO:0000256" key="1">
    <source>
        <dbReference type="SAM" id="MobiDB-lite"/>
    </source>
</evidence>
<feature type="compositionally biased region" description="Acidic residues" evidence="1">
    <location>
        <begin position="232"/>
        <end position="244"/>
    </location>
</feature>
<reference evidence="2 3" key="1">
    <citation type="journal article" date="2016" name="Nat. Commun.">
        <title>Thousands of microbial genomes shed light on interconnected biogeochemical processes in an aquifer system.</title>
        <authorList>
            <person name="Anantharaman K."/>
            <person name="Brown C.T."/>
            <person name="Hug L.A."/>
            <person name="Sharon I."/>
            <person name="Castelle C.J."/>
            <person name="Probst A.J."/>
            <person name="Thomas B.C."/>
            <person name="Singh A."/>
            <person name="Wilkins M.J."/>
            <person name="Karaoz U."/>
            <person name="Brodie E.L."/>
            <person name="Williams K.H."/>
            <person name="Hubbard S.S."/>
            <person name="Banfield J.F."/>
        </authorList>
    </citation>
    <scope>NUCLEOTIDE SEQUENCE [LARGE SCALE GENOMIC DNA]</scope>
</reference>
<dbReference type="GO" id="GO:0005509">
    <property type="term" value="F:calcium ion binding"/>
    <property type="evidence" value="ECO:0007669"/>
    <property type="project" value="InterPro"/>
</dbReference>
<feature type="region of interest" description="Disordered" evidence="1">
    <location>
        <begin position="139"/>
        <end position="258"/>
    </location>
</feature>
<evidence type="ECO:0000313" key="3">
    <source>
        <dbReference type="Proteomes" id="UP000179275"/>
    </source>
</evidence>
<dbReference type="AlphaFoldDB" id="A0A1F6W2B1"/>
<sequence length="258" mass="27563">MGRFISLLLEKNMIRKYWVLGLALLVAGLGTVAVFAEDSTPSTTAASASTVMGPMIVNIGPAGNVLLRGTVVAVGENSLEVKSWGGSWKIAVSSTTQIISINKLLSDFVAGDIVGVLGSISADGDFVINARILREWGRRADGDHDGIPDNQDIDDDNDGVENHRDMRHHDHDNDGIIDSLDTDDDNDRILDVSDTMPFDSNNDGSPDHRKMHEGREKMMDNRGPGSLNSGSGDDDDNDDSDDDNSGSGSDDNNSGSGY</sequence>
<evidence type="ECO:0000313" key="2">
    <source>
        <dbReference type="EMBL" id="OGI76050.1"/>
    </source>
</evidence>
<accession>A0A1F6W2B1</accession>
<protein>
    <recommendedName>
        <fullName evidence="4">DUF5666 domain-containing protein</fullName>
    </recommendedName>
</protein>
<feature type="compositionally biased region" description="Basic and acidic residues" evidence="1">
    <location>
        <begin position="160"/>
        <end position="174"/>
    </location>
</feature>
<dbReference type="EMBL" id="MFUG01000012">
    <property type="protein sequence ID" value="OGI76050.1"/>
    <property type="molecule type" value="Genomic_DNA"/>
</dbReference>
<feature type="compositionally biased region" description="Basic and acidic residues" evidence="1">
    <location>
        <begin position="205"/>
        <end position="220"/>
    </location>
</feature>
<comment type="caution">
    <text evidence="2">The sequence shown here is derived from an EMBL/GenBank/DDBJ whole genome shotgun (WGS) entry which is preliminary data.</text>
</comment>
<proteinExistence type="predicted"/>
<dbReference type="SUPFAM" id="SSF103647">
    <property type="entry name" value="TSP type-3 repeat"/>
    <property type="match status" value="1"/>
</dbReference>
<dbReference type="InterPro" id="IPR028974">
    <property type="entry name" value="TSP_type-3_rpt"/>
</dbReference>
<organism evidence="2 3">
    <name type="scientific">Candidatus Nomurabacteria bacterium RIFCSPHIGHO2_02_FULL_42_19</name>
    <dbReference type="NCBI Taxonomy" id="1801756"/>
    <lineage>
        <taxon>Bacteria</taxon>
        <taxon>Candidatus Nomuraibacteriota</taxon>
    </lineage>
</organism>
<evidence type="ECO:0008006" key="4">
    <source>
        <dbReference type="Google" id="ProtNLM"/>
    </source>
</evidence>
<dbReference type="STRING" id="1801756.A3C67_00495"/>
<name>A0A1F6W2B1_9BACT</name>
<gene>
    <name evidence="2" type="ORF">A3C67_00495</name>
</gene>